<evidence type="ECO:0000259" key="5">
    <source>
        <dbReference type="PROSITE" id="PS50865"/>
    </source>
</evidence>
<evidence type="ECO:0000256" key="2">
    <source>
        <dbReference type="ARBA" id="ARBA00022771"/>
    </source>
</evidence>
<accession>S7Q815</accession>
<dbReference type="PROSITE" id="PS50865">
    <property type="entry name" value="ZF_MYND_2"/>
    <property type="match status" value="1"/>
</dbReference>
<dbReference type="GeneID" id="19308445"/>
<dbReference type="KEGG" id="gtr:GLOTRDRAFT_74639"/>
<name>S7Q815_GLOTA</name>
<feature type="domain" description="MYND-type" evidence="5">
    <location>
        <begin position="81"/>
        <end position="123"/>
    </location>
</feature>
<keyword evidence="2 4" id="KW-0863">Zinc-finger</keyword>
<dbReference type="SUPFAM" id="SSF144232">
    <property type="entry name" value="HIT/MYND zinc finger-like"/>
    <property type="match status" value="1"/>
</dbReference>
<dbReference type="OrthoDB" id="432970at2759"/>
<dbReference type="GO" id="GO:0008270">
    <property type="term" value="F:zinc ion binding"/>
    <property type="evidence" value="ECO:0007669"/>
    <property type="project" value="UniProtKB-KW"/>
</dbReference>
<proteinExistence type="predicted"/>
<evidence type="ECO:0000256" key="4">
    <source>
        <dbReference type="PROSITE-ProRule" id="PRU00134"/>
    </source>
</evidence>
<keyword evidence="3" id="KW-0862">Zinc</keyword>
<reference evidence="6 7" key="1">
    <citation type="journal article" date="2012" name="Science">
        <title>The Paleozoic origin of enzymatic lignin decomposition reconstructed from 31 fungal genomes.</title>
        <authorList>
            <person name="Floudas D."/>
            <person name="Binder M."/>
            <person name="Riley R."/>
            <person name="Barry K."/>
            <person name="Blanchette R.A."/>
            <person name="Henrissat B."/>
            <person name="Martinez A.T."/>
            <person name="Otillar R."/>
            <person name="Spatafora J.W."/>
            <person name="Yadav J.S."/>
            <person name="Aerts A."/>
            <person name="Benoit I."/>
            <person name="Boyd A."/>
            <person name="Carlson A."/>
            <person name="Copeland A."/>
            <person name="Coutinho P.M."/>
            <person name="de Vries R.P."/>
            <person name="Ferreira P."/>
            <person name="Findley K."/>
            <person name="Foster B."/>
            <person name="Gaskell J."/>
            <person name="Glotzer D."/>
            <person name="Gorecki P."/>
            <person name="Heitman J."/>
            <person name="Hesse C."/>
            <person name="Hori C."/>
            <person name="Igarashi K."/>
            <person name="Jurgens J.A."/>
            <person name="Kallen N."/>
            <person name="Kersten P."/>
            <person name="Kohler A."/>
            <person name="Kuees U."/>
            <person name="Kumar T.K.A."/>
            <person name="Kuo A."/>
            <person name="LaButti K."/>
            <person name="Larrondo L.F."/>
            <person name="Lindquist E."/>
            <person name="Ling A."/>
            <person name="Lombard V."/>
            <person name="Lucas S."/>
            <person name="Lundell T."/>
            <person name="Martin R."/>
            <person name="McLaughlin D.J."/>
            <person name="Morgenstern I."/>
            <person name="Morin E."/>
            <person name="Murat C."/>
            <person name="Nagy L.G."/>
            <person name="Nolan M."/>
            <person name="Ohm R.A."/>
            <person name="Patyshakuliyeva A."/>
            <person name="Rokas A."/>
            <person name="Ruiz-Duenas F.J."/>
            <person name="Sabat G."/>
            <person name="Salamov A."/>
            <person name="Samejima M."/>
            <person name="Schmutz J."/>
            <person name="Slot J.C."/>
            <person name="St John F."/>
            <person name="Stenlid J."/>
            <person name="Sun H."/>
            <person name="Sun S."/>
            <person name="Syed K."/>
            <person name="Tsang A."/>
            <person name="Wiebenga A."/>
            <person name="Young D."/>
            <person name="Pisabarro A."/>
            <person name="Eastwood D.C."/>
            <person name="Martin F."/>
            <person name="Cullen D."/>
            <person name="Grigoriev I.V."/>
            <person name="Hibbett D.S."/>
        </authorList>
    </citation>
    <scope>NUCLEOTIDE SEQUENCE [LARGE SCALE GENOMIC DNA]</scope>
    <source>
        <strain evidence="6 7">ATCC 11539</strain>
    </source>
</reference>
<dbReference type="Proteomes" id="UP000030669">
    <property type="component" value="Unassembled WGS sequence"/>
</dbReference>
<keyword evidence="1" id="KW-0479">Metal-binding</keyword>
<organism evidence="6 7">
    <name type="scientific">Gloeophyllum trabeum (strain ATCC 11539 / FP-39264 / Madison 617)</name>
    <name type="common">Brown rot fungus</name>
    <dbReference type="NCBI Taxonomy" id="670483"/>
    <lineage>
        <taxon>Eukaryota</taxon>
        <taxon>Fungi</taxon>
        <taxon>Dikarya</taxon>
        <taxon>Basidiomycota</taxon>
        <taxon>Agaricomycotina</taxon>
        <taxon>Agaricomycetes</taxon>
        <taxon>Gloeophyllales</taxon>
        <taxon>Gloeophyllaceae</taxon>
        <taxon>Gloeophyllum</taxon>
    </lineage>
</organism>
<dbReference type="RefSeq" id="XP_007864901.1">
    <property type="nucleotide sequence ID" value="XM_007866710.1"/>
</dbReference>
<evidence type="ECO:0000256" key="1">
    <source>
        <dbReference type="ARBA" id="ARBA00022723"/>
    </source>
</evidence>
<evidence type="ECO:0000313" key="6">
    <source>
        <dbReference type="EMBL" id="EPQ56126.1"/>
    </source>
</evidence>
<dbReference type="HOGENOM" id="CLU_1610918_0_0_1"/>
<dbReference type="AlphaFoldDB" id="S7Q815"/>
<evidence type="ECO:0000256" key="3">
    <source>
        <dbReference type="ARBA" id="ARBA00022833"/>
    </source>
</evidence>
<keyword evidence="7" id="KW-1185">Reference proteome</keyword>
<evidence type="ECO:0000313" key="7">
    <source>
        <dbReference type="Proteomes" id="UP000030669"/>
    </source>
</evidence>
<dbReference type="EMBL" id="KB469300">
    <property type="protein sequence ID" value="EPQ56126.1"/>
    <property type="molecule type" value="Genomic_DNA"/>
</dbReference>
<gene>
    <name evidence="6" type="ORF">GLOTRDRAFT_74639</name>
</gene>
<dbReference type="Gene3D" id="6.10.140.2220">
    <property type="match status" value="1"/>
</dbReference>
<dbReference type="Pfam" id="PF01753">
    <property type="entry name" value="zf-MYND"/>
    <property type="match status" value="1"/>
</dbReference>
<dbReference type="InterPro" id="IPR002893">
    <property type="entry name" value="Znf_MYND"/>
</dbReference>
<sequence length="165" mass="18229">MVPSGLADPAFAYAISKADFCPIPRGRSFVSKEEGTELSDVWNGFVDEYIAQGSDERPRVEIERAAKINTHCGALFRVCEGPSCGKLEGRDVERLSLCSKCKIAVYCSRTCQAASWKEHKEQCSSGSRVEQMLPSQAAIQEHVFPALWKDALNLTHHVLSKAPEK</sequence>
<protein>
    <recommendedName>
        <fullName evidence="5">MYND-type domain-containing protein</fullName>
    </recommendedName>
</protein>